<organism evidence="3 4">
    <name type="scientific">Microbulbifer spongiae</name>
    <dbReference type="NCBI Taxonomy" id="2944933"/>
    <lineage>
        <taxon>Bacteria</taxon>
        <taxon>Pseudomonadati</taxon>
        <taxon>Pseudomonadota</taxon>
        <taxon>Gammaproteobacteria</taxon>
        <taxon>Cellvibrionales</taxon>
        <taxon>Microbulbiferaceae</taxon>
        <taxon>Microbulbifer</taxon>
    </lineage>
</organism>
<gene>
    <name evidence="1" type="primary">slyX</name>
    <name evidence="3" type="ORF">M8T91_10080</name>
</gene>
<evidence type="ECO:0000313" key="4">
    <source>
        <dbReference type="Proteomes" id="UP001321520"/>
    </source>
</evidence>
<dbReference type="PANTHER" id="PTHR36508">
    <property type="entry name" value="PROTEIN SLYX"/>
    <property type="match status" value="1"/>
</dbReference>
<evidence type="ECO:0000256" key="1">
    <source>
        <dbReference type="HAMAP-Rule" id="MF_00715"/>
    </source>
</evidence>
<protein>
    <recommendedName>
        <fullName evidence="1">Protein SlyX homolog</fullName>
    </recommendedName>
</protein>
<feature type="region of interest" description="Disordered" evidence="2">
    <location>
        <begin position="51"/>
        <end position="70"/>
    </location>
</feature>
<dbReference type="InterPro" id="IPR007236">
    <property type="entry name" value="SlyX"/>
</dbReference>
<dbReference type="HAMAP" id="MF_00715">
    <property type="entry name" value="SlyX"/>
    <property type="match status" value="1"/>
</dbReference>
<sequence>MKLSERMDELEARLTFQEDTIAQLNDVITRQDADIRRLLLHMRELSQKYSAISGALPGGTRSSDDKPPHY</sequence>
<comment type="similarity">
    <text evidence="1">Belongs to the SlyX family.</text>
</comment>
<accession>A0ABY9E8L8</accession>
<dbReference type="Proteomes" id="UP001321520">
    <property type="component" value="Chromosome"/>
</dbReference>
<dbReference type="EMBL" id="CP098023">
    <property type="protein sequence ID" value="WKD48286.1"/>
    <property type="molecule type" value="Genomic_DNA"/>
</dbReference>
<evidence type="ECO:0000256" key="2">
    <source>
        <dbReference type="SAM" id="MobiDB-lite"/>
    </source>
</evidence>
<dbReference type="Gene3D" id="1.20.5.300">
    <property type="match status" value="1"/>
</dbReference>
<name>A0ABY9E8L8_9GAMM</name>
<reference evidence="3 4" key="1">
    <citation type="submission" date="2022-05" db="EMBL/GenBank/DDBJ databases">
        <title>Microbulbifer sp. nov., isolated from sponge.</title>
        <authorList>
            <person name="Gao L."/>
        </authorList>
    </citation>
    <scope>NUCLEOTIDE SEQUENCE [LARGE SCALE GENOMIC DNA]</scope>
    <source>
        <strain evidence="3 4">MI-G</strain>
    </source>
</reference>
<dbReference type="PANTHER" id="PTHR36508:SF1">
    <property type="entry name" value="PROTEIN SLYX"/>
    <property type="match status" value="1"/>
</dbReference>
<keyword evidence="4" id="KW-1185">Reference proteome</keyword>
<dbReference type="RefSeq" id="WP_301413976.1">
    <property type="nucleotide sequence ID" value="NZ_CP098023.1"/>
</dbReference>
<evidence type="ECO:0000313" key="3">
    <source>
        <dbReference type="EMBL" id="WKD48286.1"/>
    </source>
</evidence>
<proteinExistence type="inferred from homology"/>
<dbReference type="Pfam" id="PF04102">
    <property type="entry name" value="SlyX"/>
    <property type="match status" value="1"/>
</dbReference>